<sequence>MYMSPLLFSTAVVRVLTHQTRLVWCSTTIYKFRLSFGLHGWQSIYLDSSLAFTVLQCPSPTSHFTVSCLFFFVALSLRLMLPCQPRSRWCLIVSD</sequence>
<organism evidence="1 2">
    <name type="scientific">Coniella lustricola</name>
    <dbReference type="NCBI Taxonomy" id="2025994"/>
    <lineage>
        <taxon>Eukaryota</taxon>
        <taxon>Fungi</taxon>
        <taxon>Dikarya</taxon>
        <taxon>Ascomycota</taxon>
        <taxon>Pezizomycotina</taxon>
        <taxon>Sordariomycetes</taxon>
        <taxon>Sordariomycetidae</taxon>
        <taxon>Diaporthales</taxon>
        <taxon>Schizoparmaceae</taxon>
        <taxon>Coniella</taxon>
    </lineage>
</organism>
<dbReference type="Proteomes" id="UP000241462">
    <property type="component" value="Unassembled WGS sequence"/>
</dbReference>
<dbReference type="AlphaFoldDB" id="A0A2T3A1Y0"/>
<dbReference type="EMBL" id="KZ678504">
    <property type="protein sequence ID" value="PSR81396.1"/>
    <property type="molecule type" value="Genomic_DNA"/>
</dbReference>
<protein>
    <submittedName>
        <fullName evidence="1">Uncharacterized protein</fullName>
    </submittedName>
</protein>
<accession>A0A2T3A1Y0</accession>
<dbReference type="InParanoid" id="A0A2T3A1Y0"/>
<evidence type="ECO:0000313" key="2">
    <source>
        <dbReference type="Proteomes" id="UP000241462"/>
    </source>
</evidence>
<gene>
    <name evidence="1" type="ORF">BD289DRAFT_439190</name>
</gene>
<proteinExistence type="predicted"/>
<keyword evidence="2" id="KW-1185">Reference proteome</keyword>
<name>A0A2T3A1Y0_9PEZI</name>
<evidence type="ECO:0000313" key="1">
    <source>
        <dbReference type="EMBL" id="PSR81396.1"/>
    </source>
</evidence>
<reference evidence="1 2" key="1">
    <citation type="journal article" date="2018" name="Mycol. Prog.">
        <title>Coniella lustricola, a new species from submerged detritus.</title>
        <authorList>
            <person name="Raudabaugh D.B."/>
            <person name="Iturriaga T."/>
            <person name="Carver A."/>
            <person name="Mondo S."/>
            <person name="Pangilinan J."/>
            <person name="Lipzen A."/>
            <person name="He G."/>
            <person name="Amirebrahimi M."/>
            <person name="Grigoriev I.V."/>
            <person name="Miller A.N."/>
        </authorList>
    </citation>
    <scope>NUCLEOTIDE SEQUENCE [LARGE SCALE GENOMIC DNA]</scope>
    <source>
        <strain evidence="1 2">B22-T-1</strain>
    </source>
</reference>